<protein>
    <submittedName>
        <fullName evidence="1">Nucleotidyl transferase AbiEii/AbiGii toxin family protein</fullName>
    </submittedName>
</protein>
<dbReference type="Pfam" id="PF08843">
    <property type="entry name" value="AbiEii"/>
    <property type="match status" value="1"/>
</dbReference>
<evidence type="ECO:0000313" key="1">
    <source>
        <dbReference type="EMBL" id="MBY0204213.1"/>
    </source>
</evidence>
<accession>A0ABS7KJ82</accession>
<keyword evidence="2" id="KW-1185">Reference proteome</keyword>
<dbReference type="GO" id="GO:0016740">
    <property type="term" value="F:transferase activity"/>
    <property type="evidence" value="ECO:0007669"/>
    <property type="project" value="UniProtKB-KW"/>
</dbReference>
<evidence type="ECO:0000313" key="2">
    <source>
        <dbReference type="Proteomes" id="UP000706031"/>
    </source>
</evidence>
<reference evidence="1 2" key="1">
    <citation type="submission" date="2020-08" db="EMBL/GenBank/DDBJ databases">
        <title>Fungal Genomes of the International Space Station.</title>
        <authorList>
            <person name="Seuylemezian A."/>
            <person name="Singh N.K."/>
            <person name="Wood J."/>
            <person name="Venkateswaran K."/>
        </authorList>
    </citation>
    <scope>NUCLEOTIDE SEQUENCE [LARGE SCALE GENOMIC DNA]</scope>
    <source>
        <strain evidence="1 2">S/N-304-OC-R4</strain>
    </source>
</reference>
<comment type="caution">
    <text evidence="1">The sequence shown here is derived from an EMBL/GenBank/DDBJ whole genome shotgun (WGS) entry which is preliminary data.</text>
</comment>
<proteinExistence type="predicted"/>
<dbReference type="EMBL" id="JACLIC010000023">
    <property type="protein sequence ID" value="MBY0204213.1"/>
    <property type="molecule type" value="Genomic_DNA"/>
</dbReference>
<name>A0ABS7KJ82_9BACL</name>
<keyword evidence="1" id="KW-0808">Transferase</keyword>
<gene>
    <name evidence="1" type="ORF">H7T88_13385</name>
</gene>
<dbReference type="Proteomes" id="UP000706031">
    <property type="component" value="Unassembled WGS sequence"/>
</dbReference>
<organism evidence="1 2">
    <name type="scientific">Paenibacillus cucumis</name>
    <name type="common">ex Kampfer et al. 2016</name>
    <dbReference type="NCBI Taxonomy" id="1776858"/>
    <lineage>
        <taxon>Bacteria</taxon>
        <taxon>Bacillati</taxon>
        <taxon>Bacillota</taxon>
        <taxon>Bacilli</taxon>
        <taxon>Bacillales</taxon>
        <taxon>Paenibacillaceae</taxon>
        <taxon>Paenibacillus</taxon>
    </lineage>
</organism>
<dbReference type="InterPro" id="IPR014942">
    <property type="entry name" value="AbiEii"/>
</dbReference>
<sequence length="302" mass="35222">MPIHRFNEDERLIIVLEALLKRATLVHSSFILKGSLLTRQYLENPSLRYAEDIDFLYKGTIEHADQAKQIFTDWMIQVTELDLNDGVHFRSFRENAFWREIDYAMDDDFPTVNTDIAYAIQSESSEGNRYEDELFLDISFNLKLDAEPVELNYQPLRGEPFVVPYTVPLSTQVAWKLHQTIVRPRFKDLYDLQYLVSHPSYDKQAAEDTLQTLVNECSMTTSITSEDMKKILVEDLHPLYQGLENDYLLKQLAGDRVPEVYFMEVATRLRKALNRAGIHQEAFKHLPSPIWNKGQNGEYGYE</sequence>